<dbReference type="RefSeq" id="XP_071927644.1">
    <property type="nucleotide sequence ID" value="XM_072071543.1"/>
</dbReference>
<dbReference type="InterPro" id="IPR036397">
    <property type="entry name" value="RNaseH_sf"/>
</dbReference>
<sequence>MSSRFFLNREVLYKKISDLGLLRCINEEKANYMMKELHNGVYGPHINGHLLAKKIMRIGYYVIGTIDLPAWNGYRLILVAIKYFTKWVEAAFYKQFKIRHQNFAIYRPQMNGAVETANKNLKMIIRKMTEVQRDWHEKLPYELMAYRTTIRTSTGATPYSLMYGMEAKLPAEFEIPSLRILIEAQIEEVEWIRERHE</sequence>
<organism evidence="1 2">
    <name type="scientific">Coffea arabica</name>
    <name type="common">Arabian coffee</name>
    <dbReference type="NCBI Taxonomy" id="13443"/>
    <lineage>
        <taxon>Eukaryota</taxon>
        <taxon>Viridiplantae</taxon>
        <taxon>Streptophyta</taxon>
        <taxon>Embryophyta</taxon>
        <taxon>Tracheophyta</taxon>
        <taxon>Spermatophyta</taxon>
        <taxon>Magnoliopsida</taxon>
        <taxon>eudicotyledons</taxon>
        <taxon>Gunneridae</taxon>
        <taxon>Pentapetalae</taxon>
        <taxon>asterids</taxon>
        <taxon>lamiids</taxon>
        <taxon>Gentianales</taxon>
        <taxon>Rubiaceae</taxon>
        <taxon>Ixoroideae</taxon>
        <taxon>Gardenieae complex</taxon>
        <taxon>Bertiereae - Coffeeae clade</taxon>
        <taxon>Coffeeae</taxon>
        <taxon>Coffea</taxon>
    </lineage>
</organism>
<dbReference type="Proteomes" id="UP001652660">
    <property type="component" value="Chromosome 1e"/>
</dbReference>
<dbReference type="GeneID" id="140019744"/>
<protein>
    <recommendedName>
        <fullName evidence="3">Integrase catalytic domain-containing protein</fullName>
    </recommendedName>
</protein>
<dbReference type="InterPro" id="IPR012337">
    <property type="entry name" value="RNaseH-like_sf"/>
</dbReference>
<dbReference type="Gene3D" id="3.30.420.10">
    <property type="entry name" value="Ribonuclease H-like superfamily/Ribonuclease H"/>
    <property type="match status" value="1"/>
</dbReference>
<name>A0ABM4W776_COFAR</name>
<dbReference type="PANTHER" id="PTHR48475">
    <property type="entry name" value="RIBONUCLEASE H"/>
    <property type="match status" value="1"/>
</dbReference>
<reference evidence="1" key="1">
    <citation type="journal article" date="2025" name="Foods">
        <title>Unveiling the Microbial Signatures of Arabica Coffee Cherries: Insights into Ripeness Specific Diversity, Functional Traits, and Implications for Quality and Safety.</title>
        <authorList>
            <consortium name="RefSeq"/>
            <person name="Tenea G.N."/>
            <person name="Cifuentes V."/>
            <person name="Reyes P."/>
            <person name="Cevallos-Vallejos M."/>
        </authorList>
    </citation>
    <scope>NUCLEOTIDE SEQUENCE [LARGE SCALE GENOMIC DNA]</scope>
</reference>
<keyword evidence="1" id="KW-1185">Reference proteome</keyword>
<accession>A0ABM4W776</accession>
<gene>
    <name evidence="2" type="primary">LOC140019744</name>
</gene>
<evidence type="ECO:0008006" key="3">
    <source>
        <dbReference type="Google" id="ProtNLM"/>
    </source>
</evidence>
<reference evidence="2" key="2">
    <citation type="submission" date="2025-08" db="UniProtKB">
        <authorList>
            <consortium name="RefSeq"/>
        </authorList>
    </citation>
    <scope>IDENTIFICATION</scope>
    <source>
        <tissue evidence="2">Leaves</tissue>
    </source>
</reference>
<evidence type="ECO:0000313" key="1">
    <source>
        <dbReference type="Proteomes" id="UP001652660"/>
    </source>
</evidence>
<dbReference type="PANTHER" id="PTHR48475:SF1">
    <property type="entry name" value="RNASE H TYPE-1 DOMAIN-CONTAINING PROTEIN"/>
    <property type="match status" value="1"/>
</dbReference>
<proteinExistence type="predicted"/>
<dbReference type="SUPFAM" id="SSF53098">
    <property type="entry name" value="Ribonuclease H-like"/>
    <property type="match status" value="1"/>
</dbReference>
<evidence type="ECO:0000313" key="2">
    <source>
        <dbReference type="RefSeq" id="XP_071927644.1"/>
    </source>
</evidence>